<feature type="region of interest" description="Disordered" evidence="1">
    <location>
        <begin position="1"/>
        <end position="23"/>
    </location>
</feature>
<keyword evidence="2" id="KW-0812">Transmembrane</keyword>
<evidence type="ECO:0000313" key="3">
    <source>
        <dbReference type="EMBL" id="KAF4407019.1"/>
    </source>
</evidence>
<comment type="caution">
    <text evidence="3">The sequence shown here is derived from an EMBL/GenBank/DDBJ whole genome shotgun (WGS) entry which is preliminary data.</text>
</comment>
<dbReference type="RefSeq" id="WP_098751869.1">
    <property type="nucleotide sequence ID" value="NZ_WHPN01000335.1"/>
</dbReference>
<accession>A0ABQ7FD78</accession>
<evidence type="ECO:0000313" key="4">
    <source>
        <dbReference type="Proteomes" id="UP000621266"/>
    </source>
</evidence>
<sequence length="363" mass="38979">MTGPGDPPEGAPEGVPGGGDDEYRSVVFDESFVRAARLQEFSAQERLDDHTPAVRRQGPWRRSRGSRQALVLVLLIALAFATAVYMGVRNPYRSLAERDPEPLRSTVVPLAPRGAVPGAAPAALFEHSPAAHFRVGAEGVNLPAVHGTENFTDTQVLAALDAAKEYIIRSSLDPEVLTGGTVRPVRVLVDSYQLEQFDRSMDRPADDGRHAATGWLVRFDASRVALADPQVRVRGSLAVTETGSSRLEVTGDHTFVYALRPAAGQPEGDGRASLFTVRREVRFRFDRDDLRDHQIEVVQAYVQAGPMSCGGDTAGQLRPLLAGQDAGKGRPAGTDPYAPQRSTASLCGVMADEAQPSPPRGSP</sequence>
<organism evidence="3 4">
    <name type="scientific">Streptomyces lycii</name>
    <dbReference type="NCBI Taxonomy" id="2654337"/>
    <lineage>
        <taxon>Bacteria</taxon>
        <taxon>Bacillati</taxon>
        <taxon>Actinomycetota</taxon>
        <taxon>Actinomycetes</taxon>
        <taxon>Kitasatosporales</taxon>
        <taxon>Streptomycetaceae</taxon>
        <taxon>Streptomyces</taxon>
    </lineage>
</organism>
<name>A0ABQ7FD78_9ACTN</name>
<feature type="region of interest" description="Disordered" evidence="1">
    <location>
        <begin position="322"/>
        <end position="363"/>
    </location>
</feature>
<protein>
    <submittedName>
        <fullName evidence="3">Uncharacterized protein</fullName>
    </submittedName>
</protein>
<keyword evidence="2" id="KW-1133">Transmembrane helix</keyword>
<keyword evidence="2" id="KW-0472">Membrane</keyword>
<dbReference type="EMBL" id="WHPN01000335">
    <property type="protein sequence ID" value="KAF4407019.1"/>
    <property type="molecule type" value="Genomic_DNA"/>
</dbReference>
<feature type="transmembrane region" description="Helical" evidence="2">
    <location>
        <begin position="69"/>
        <end position="88"/>
    </location>
</feature>
<evidence type="ECO:0000256" key="2">
    <source>
        <dbReference type="SAM" id="Phobius"/>
    </source>
</evidence>
<keyword evidence="4" id="KW-1185">Reference proteome</keyword>
<gene>
    <name evidence="3" type="ORF">GCU69_21745</name>
</gene>
<proteinExistence type="predicted"/>
<evidence type="ECO:0000256" key="1">
    <source>
        <dbReference type="SAM" id="MobiDB-lite"/>
    </source>
</evidence>
<dbReference type="Proteomes" id="UP000621266">
    <property type="component" value="Unassembled WGS sequence"/>
</dbReference>
<feature type="compositionally biased region" description="Pro residues" evidence="1">
    <location>
        <begin position="1"/>
        <end position="10"/>
    </location>
</feature>
<reference evidence="3 4" key="1">
    <citation type="submission" date="2019-10" db="EMBL/GenBank/DDBJ databases">
        <title>Streptomyces tenebrisbrunneis sp.nov., an endogenous actinomycete isolated from of Lycium ruthenicum.</title>
        <authorList>
            <person name="Ma L."/>
        </authorList>
    </citation>
    <scope>NUCLEOTIDE SEQUENCE [LARGE SCALE GENOMIC DNA]</scope>
    <source>
        <strain evidence="3 4">TRM 66187</strain>
    </source>
</reference>